<reference evidence="1 2" key="1">
    <citation type="submission" date="2016-10" db="EMBL/GenBank/DDBJ databases">
        <authorList>
            <person name="de Groot N.N."/>
        </authorList>
    </citation>
    <scope>NUCLEOTIDE SEQUENCE [LARGE SCALE GENOMIC DNA]</scope>
    <source>
        <strain evidence="1 2">CGMCC 4.5727</strain>
    </source>
</reference>
<proteinExistence type="predicted"/>
<protein>
    <recommendedName>
        <fullName evidence="3">Adenylylsulfate kinase</fullName>
    </recommendedName>
</protein>
<name>A0A1G8TXF7_9ACTN</name>
<sequence length="184" mass="19309">MNAAAAPGPPTPSALLLTGTVGVGKTSVADELGDRLATAGVPHGVIDLDRLSQAWPAPADDPFNAALMLRNLKAVAANYLAAGARHLVLAGVAEDETDRGRLADALGVPLAVCRLTVQLPVVHERLRHRHEDRPDDLAWHLKRSGELAAILDRARVEDFTVDATHAPVGEVADVVLAGAGWLAR</sequence>
<evidence type="ECO:0000313" key="1">
    <source>
        <dbReference type="EMBL" id="SDJ46248.1"/>
    </source>
</evidence>
<gene>
    <name evidence="1" type="ORF">SAMN05421806_101516</name>
</gene>
<dbReference type="RefSeq" id="WP_176953614.1">
    <property type="nucleotide sequence ID" value="NZ_FNFF01000001.1"/>
</dbReference>
<dbReference type="SUPFAM" id="SSF52540">
    <property type="entry name" value="P-loop containing nucleoside triphosphate hydrolases"/>
    <property type="match status" value="1"/>
</dbReference>
<dbReference type="Proteomes" id="UP000199155">
    <property type="component" value="Unassembled WGS sequence"/>
</dbReference>
<dbReference type="AlphaFoldDB" id="A0A1G8TXF7"/>
<keyword evidence="2" id="KW-1185">Reference proteome</keyword>
<dbReference type="EMBL" id="FNFF01000001">
    <property type="protein sequence ID" value="SDJ46248.1"/>
    <property type="molecule type" value="Genomic_DNA"/>
</dbReference>
<organism evidence="1 2">
    <name type="scientific">Streptomyces indicus</name>
    <dbReference type="NCBI Taxonomy" id="417292"/>
    <lineage>
        <taxon>Bacteria</taxon>
        <taxon>Bacillati</taxon>
        <taxon>Actinomycetota</taxon>
        <taxon>Actinomycetes</taxon>
        <taxon>Kitasatosporales</taxon>
        <taxon>Streptomycetaceae</taxon>
        <taxon>Streptomyces</taxon>
    </lineage>
</organism>
<accession>A0A1G8TXF7</accession>
<evidence type="ECO:0008006" key="3">
    <source>
        <dbReference type="Google" id="ProtNLM"/>
    </source>
</evidence>
<dbReference type="STRING" id="417292.SAMN05421806_101516"/>
<dbReference type="Gene3D" id="3.40.50.300">
    <property type="entry name" value="P-loop containing nucleotide triphosphate hydrolases"/>
    <property type="match status" value="1"/>
</dbReference>
<evidence type="ECO:0000313" key="2">
    <source>
        <dbReference type="Proteomes" id="UP000199155"/>
    </source>
</evidence>
<dbReference type="InterPro" id="IPR027417">
    <property type="entry name" value="P-loop_NTPase"/>
</dbReference>